<dbReference type="PROSITE" id="PS51257">
    <property type="entry name" value="PROKAR_LIPOPROTEIN"/>
    <property type="match status" value="1"/>
</dbReference>
<dbReference type="PATRIC" id="fig|1345695.10.peg.1835"/>
<evidence type="ECO:0000313" key="3">
    <source>
        <dbReference type="Proteomes" id="UP000017118"/>
    </source>
</evidence>
<name>U5MVX5_CLOSA</name>
<keyword evidence="1" id="KW-0812">Transmembrane</keyword>
<reference evidence="2 3" key="1">
    <citation type="journal article" date="2013" name="Genome Announc.">
        <title>Complete Genome Sequence of the Solvent Producer Clostridium saccharobutylicum NCP262 (DSM 13864).</title>
        <authorList>
            <person name="Poehlein A."/>
            <person name="Hartwich K."/>
            <person name="Krabben P."/>
            <person name="Ehrenreich A."/>
            <person name="Liebl W."/>
            <person name="Durre P."/>
            <person name="Gottschalk G."/>
            <person name="Daniel R."/>
        </authorList>
    </citation>
    <scope>NUCLEOTIDE SEQUENCE [LARGE SCALE GENOMIC DNA]</scope>
    <source>
        <strain evidence="2">DSM 13864</strain>
    </source>
</reference>
<evidence type="ECO:0000256" key="1">
    <source>
        <dbReference type="SAM" id="Phobius"/>
    </source>
</evidence>
<organism evidence="2 3">
    <name type="scientific">Clostridium saccharobutylicum DSM 13864</name>
    <dbReference type="NCBI Taxonomy" id="1345695"/>
    <lineage>
        <taxon>Bacteria</taxon>
        <taxon>Bacillati</taxon>
        <taxon>Bacillota</taxon>
        <taxon>Clostridia</taxon>
        <taxon>Eubacteriales</taxon>
        <taxon>Clostridiaceae</taxon>
        <taxon>Clostridium</taxon>
    </lineage>
</organism>
<dbReference type="AlphaFoldDB" id="U5MVX5"/>
<dbReference type="KEGG" id="csb:CLSA_c26260"/>
<dbReference type="OrthoDB" id="1909036at2"/>
<dbReference type="RefSeq" id="WP_022746745.1">
    <property type="nucleotide sequence ID" value="NC_022571.1"/>
</dbReference>
<dbReference type="eggNOG" id="ENOG5030GBS">
    <property type="taxonomic scope" value="Bacteria"/>
</dbReference>
<dbReference type="EMBL" id="CP006721">
    <property type="protein sequence ID" value="AGX43597.1"/>
    <property type="molecule type" value="Genomic_DNA"/>
</dbReference>
<proteinExistence type="predicted"/>
<keyword evidence="1" id="KW-0472">Membrane</keyword>
<evidence type="ECO:0008006" key="4">
    <source>
        <dbReference type="Google" id="ProtNLM"/>
    </source>
</evidence>
<dbReference type="GeneID" id="55475032"/>
<gene>
    <name evidence="2" type="ORF">CLSA_c26260</name>
</gene>
<keyword evidence="3" id="KW-1185">Reference proteome</keyword>
<accession>U5MVX5</accession>
<evidence type="ECO:0000313" key="2">
    <source>
        <dbReference type="EMBL" id="AGX43597.1"/>
    </source>
</evidence>
<dbReference type="HOGENOM" id="CLU_1352684_0_0_9"/>
<keyword evidence="1" id="KW-1133">Transmembrane helix</keyword>
<protein>
    <recommendedName>
        <fullName evidence="4">Lipoprotein</fullName>
    </recommendedName>
</protein>
<feature type="transmembrane region" description="Helical" evidence="1">
    <location>
        <begin position="7"/>
        <end position="28"/>
    </location>
</feature>
<dbReference type="Proteomes" id="UP000017118">
    <property type="component" value="Chromosome"/>
</dbReference>
<sequence>MIKFKRSILFMIALIISMMLLGCGNINLKSFTVINENGYGTVKLQILYDNFISSKLGNDIIDHKWAKENGYSFNRYLKNNINVEEITYNFKSIEDLQQKINSSGLATMTYLKRSGIGETTYNINLKVNKQSIDKLIKDKTNNDEIIYNYIKNIKFINEVKVPGEVIKSNAAGNIDENIKEWTYKLSQIDGDTNLLISYKTKS</sequence>